<name>A0A3C1KPS1_9GAMM</name>
<evidence type="ECO:0000313" key="14">
    <source>
        <dbReference type="Proteomes" id="UP000259273"/>
    </source>
</evidence>
<dbReference type="InterPro" id="IPR027443">
    <property type="entry name" value="IPNS-like_sf"/>
</dbReference>
<keyword evidence="11" id="KW-0479">Metal-binding</keyword>
<comment type="similarity">
    <text evidence="11">Belongs to the iron/ascorbate-dependent oxidoreductase family.</text>
</comment>
<dbReference type="InterPro" id="IPR005123">
    <property type="entry name" value="Oxoglu/Fe-dep_dioxygenase_dom"/>
</dbReference>
<evidence type="ECO:0000313" key="13">
    <source>
        <dbReference type="EMBL" id="HAN28690.1"/>
    </source>
</evidence>
<dbReference type="Proteomes" id="UP000259273">
    <property type="component" value="Unassembled WGS sequence"/>
</dbReference>
<dbReference type="SUPFAM" id="SSF51197">
    <property type="entry name" value="Clavaminate synthase-like"/>
    <property type="match status" value="1"/>
</dbReference>
<proteinExistence type="inferred from homology"/>
<dbReference type="GO" id="GO:0046872">
    <property type="term" value="F:metal ion binding"/>
    <property type="evidence" value="ECO:0007669"/>
    <property type="project" value="UniProtKB-KW"/>
</dbReference>
<dbReference type="EMBL" id="DMND01000181">
    <property type="protein sequence ID" value="HAN28690.1"/>
    <property type="molecule type" value="Genomic_DNA"/>
</dbReference>
<evidence type="ECO:0000256" key="7">
    <source>
        <dbReference type="ARBA" id="ARBA00031011"/>
    </source>
</evidence>
<dbReference type="EC" id="1.13.12.19" evidence="4"/>
<dbReference type="Gene3D" id="2.60.120.330">
    <property type="entry name" value="B-lactam Antibiotic, Isopenicillin N Synthase, Chain"/>
    <property type="match status" value="1"/>
</dbReference>
<evidence type="ECO:0000256" key="8">
    <source>
        <dbReference type="ARBA" id="ARBA00031282"/>
    </source>
</evidence>
<comment type="catalytic activity">
    <reaction evidence="10">
        <text>L-arginine + 2-oxoglutarate + O2 = guanidine + L-glutamate 5-semialdehyde + succinate + CO2</text>
        <dbReference type="Rhea" id="RHEA:31535"/>
        <dbReference type="ChEBI" id="CHEBI:15379"/>
        <dbReference type="ChEBI" id="CHEBI:16526"/>
        <dbReference type="ChEBI" id="CHEBI:16810"/>
        <dbReference type="ChEBI" id="CHEBI:30031"/>
        <dbReference type="ChEBI" id="CHEBI:30087"/>
        <dbReference type="ChEBI" id="CHEBI:32682"/>
        <dbReference type="ChEBI" id="CHEBI:58066"/>
        <dbReference type="EC" id="1.14.20.7"/>
    </reaction>
</comment>
<dbReference type="PANTHER" id="PTHR47990">
    <property type="entry name" value="2-OXOGLUTARATE (2OG) AND FE(II)-DEPENDENT OXYGENASE SUPERFAMILY PROTEIN-RELATED"/>
    <property type="match status" value="1"/>
</dbReference>
<evidence type="ECO:0000256" key="3">
    <source>
        <dbReference type="ARBA" id="ARBA00012293"/>
    </source>
</evidence>
<dbReference type="PROSITE" id="PS51471">
    <property type="entry name" value="FE2OG_OXY"/>
    <property type="match status" value="1"/>
</dbReference>
<accession>A0A3C1KPS1</accession>
<protein>
    <recommendedName>
        <fullName evidence="5">2-oxoglutarate-dependent ethylene/succinate-forming enzyme</fullName>
        <ecNumber evidence="4">1.13.12.19</ecNumber>
        <ecNumber evidence="3">1.14.20.7</ecNumber>
    </recommendedName>
    <alternativeName>
        <fullName evidence="7">2-oxoglutarate dioxygenase (ethylene-forming)</fullName>
    </alternativeName>
    <alternativeName>
        <fullName evidence="8">2-oxoglutarate/L-arginine monooxygenase/decarboxylase (succinate-forming)</fullName>
    </alternativeName>
</protein>
<evidence type="ECO:0000256" key="10">
    <source>
        <dbReference type="ARBA" id="ARBA00049359"/>
    </source>
</evidence>
<keyword evidence="11" id="KW-0560">Oxidoreductase</keyword>
<dbReference type="InterPro" id="IPR044861">
    <property type="entry name" value="IPNS-like_FE2OG_OXY"/>
</dbReference>
<evidence type="ECO:0000256" key="4">
    <source>
        <dbReference type="ARBA" id="ARBA00012531"/>
    </source>
</evidence>
<dbReference type="GO" id="GO:0102276">
    <property type="term" value="F:2-oxoglutarate oxygenase/decarboxylase (ethylene-forming) activity"/>
    <property type="evidence" value="ECO:0007669"/>
    <property type="project" value="UniProtKB-EC"/>
</dbReference>
<dbReference type="Pfam" id="PF14226">
    <property type="entry name" value="DIOX_N"/>
    <property type="match status" value="1"/>
</dbReference>
<comment type="caution">
    <text evidence="13">The sequence shown here is derived from an EMBL/GenBank/DDBJ whole genome shotgun (WGS) entry which is preliminary data.</text>
</comment>
<organism evidence="13 14">
    <name type="scientific">Haliea salexigens</name>
    <dbReference type="NCBI Taxonomy" id="287487"/>
    <lineage>
        <taxon>Bacteria</taxon>
        <taxon>Pseudomonadati</taxon>
        <taxon>Pseudomonadota</taxon>
        <taxon>Gammaproteobacteria</taxon>
        <taxon>Cellvibrionales</taxon>
        <taxon>Halieaceae</taxon>
        <taxon>Haliea</taxon>
    </lineage>
</organism>
<evidence type="ECO:0000259" key="12">
    <source>
        <dbReference type="PROSITE" id="PS51471"/>
    </source>
</evidence>
<comment type="pathway">
    <text evidence="2">Alkene biosynthesis; ethylene biosynthesis via 2-oxoglutarate.</text>
</comment>
<dbReference type="Pfam" id="PF03171">
    <property type="entry name" value="2OG-FeII_Oxy"/>
    <property type="match status" value="1"/>
</dbReference>
<gene>
    <name evidence="13" type="ORF">DCP75_13385</name>
</gene>
<dbReference type="GO" id="GO:0009693">
    <property type="term" value="P:ethylene biosynthetic process"/>
    <property type="evidence" value="ECO:0007669"/>
    <property type="project" value="UniProtKB-KW"/>
</dbReference>
<dbReference type="InterPro" id="IPR050231">
    <property type="entry name" value="Iron_ascorbate_oxido_reductase"/>
</dbReference>
<dbReference type="STRING" id="1121937.GCA_000423125_02838"/>
<evidence type="ECO:0000256" key="11">
    <source>
        <dbReference type="RuleBase" id="RU003682"/>
    </source>
</evidence>
<keyword evidence="6" id="KW-0266">Ethylene biosynthesis</keyword>
<comment type="cofactor">
    <cofactor evidence="1">
        <name>Fe(2+)</name>
        <dbReference type="ChEBI" id="CHEBI:29033"/>
    </cofactor>
</comment>
<evidence type="ECO:0000256" key="6">
    <source>
        <dbReference type="ARBA" id="ARBA00022666"/>
    </source>
</evidence>
<dbReference type="EC" id="1.14.20.7" evidence="3"/>
<keyword evidence="11" id="KW-0408">Iron</keyword>
<evidence type="ECO:0000256" key="1">
    <source>
        <dbReference type="ARBA" id="ARBA00001954"/>
    </source>
</evidence>
<evidence type="ECO:0000256" key="2">
    <source>
        <dbReference type="ARBA" id="ARBA00004767"/>
    </source>
</evidence>
<comment type="catalytic activity">
    <reaction evidence="9">
        <text>2-oxoglutarate + O2 + 2 H(+) = ethene + 3 CO2 + H2O</text>
        <dbReference type="Rhea" id="RHEA:31523"/>
        <dbReference type="ChEBI" id="CHEBI:15377"/>
        <dbReference type="ChEBI" id="CHEBI:15378"/>
        <dbReference type="ChEBI" id="CHEBI:15379"/>
        <dbReference type="ChEBI" id="CHEBI:16526"/>
        <dbReference type="ChEBI" id="CHEBI:16810"/>
        <dbReference type="ChEBI" id="CHEBI:18153"/>
        <dbReference type="EC" id="1.13.12.19"/>
    </reaction>
</comment>
<sequence length="311" mass="33546">MPSPRIPLIDLAAPQASVVHQLAEAAAAPGFFQVVNSGIDATMAGDILATARAFFACDTEAKRAVTRTRENPFGYYDRELTKNLRDRKEIFDFAPGEDTPWPAAMPALRPALESFAASCHALALRLTALLCEGLGQAPGSLLAQLAPEHSSFLRLNHYPVHDLLEGQAPAPGPLGISPHTDAGVLTVLLQDAVAGLQMQQGDAWVDVAPIPQALTINIGDMLQLAANDRYTAPLHRVRASDGQARLSIAYFLNPGYQAVIEPLQGLLSAAQPARYRALPWKEFRGLRALGDFGDYGEEVQISHYRIPPDAE</sequence>
<feature type="domain" description="Fe2OG dioxygenase" evidence="12">
    <location>
        <begin position="148"/>
        <end position="254"/>
    </location>
</feature>
<reference evidence="13 14" key="1">
    <citation type="journal article" date="2018" name="Nat. Biotechnol.">
        <title>A standardized bacterial taxonomy based on genome phylogeny substantially revises the tree of life.</title>
        <authorList>
            <person name="Parks D.H."/>
            <person name="Chuvochina M."/>
            <person name="Waite D.W."/>
            <person name="Rinke C."/>
            <person name="Skarshewski A."/>
            <person name="Chaumeil P.A."/>
            <person name="Hugenholtz P."/>
        </authorList>
    </citation>
    <scope>NUCLEOTIDE SEQUENCE [LARGE SCALE GENOMIC DNA]</scope>
    <source>
        <strain evidence="13">UBA9158</strain>
    </source>
</reference>
<evidence type="ECO:0000256" key="9">
    <source>
        <dbReference type="ARBA" id="ARBA00047725"/>
    </source>
</evidence>
<evidence type="ECO:0000256" key="5">
    <source>
        <dbReference type="ARBA" id="ARBA00019045"/>
    </source>
</evidence>
<dbReference type="InterPro" id="IPR026992">
    <property type="entry name" value="DIOX_N"/>
</dbReference>
<dbReference type="AlphaFoldDB" id="A0A3C1KPS1"/>